<dbReference type="SUPFAM" id="SSF46689">
    <property type="entry name" value="Homeodomain-like"/>
    <property type="match status" value="1"/>
</dbReference>
<feature type="DNA-binding region" description="H-T-H motif" evidence="2">
    <location>
        <begin position="26"/>
        <end position="45"/>
    </location>
</feature>
<dbReference type="InterPro" id="IPR050624">
    <property type="entry name" value="HTH-type_Tx_Regulator"/>
</dbReference>
<evidence type="ECO:0000256" key="1">
    <source>
        <dbReference type="ARBA" id="ARBA00023125"/>
    </source>
</evidence>
<keyword evidence="1 2" id="KW-0238">DNA-binding</keyword>
<evidence type="ECO:0000313" key="4">
    <source>
        <dbReference type="EMBL" id="MEQ2443881.1"/>
    </source>
</evidence>
<dbReference type="Pfam" id="PF00440">
    <property type="entry name" value="TetR_N"/>
    <property type="match status" value="1"/>
</dbReference>
<evidence type="ECO:0000313" key="5">
    <source>
        <dbReference type="Proteomes" id="UP001464378"/>
    </source>
</evidence>
<dbReference type="RefSeq" id="WP_349231934.1">
    <property type="nucleotide sequence ID" value="NZ_JBBMFK010000016.1"/>
</dbReference>
<reference evidence="4 5" key="1">
    <citation type="submission" date="2024-03" db="EMBL/GenBank/DDBJ databases">
        <title>Human intestinal bacterial collection.</title>
        <authorList>
            <person name="Pauvert C."/>
            <person name="Hitch T.C.A."/>
            <person name="Clavel T."/>
        </authorList>
    </citation>
    <scope>NUCLEOTIDE SEQUENCE [LARGE SCALE GENOMIC DNA]</scope>
    <source>
        <strain evidence="4 5">CLA-AP-H29</strain>
    </source>
</reference>
<evidence type="ECO:0000259" key="3">
    <source>
        <dbReference type="PROSITE" id="PS50977"/>
    </source>
</evidence>
<dbReference type="Proteomes" id="UP001464378">
    <property type="component" value="Unassembled WGS sequence"/>
</dbReference>
<keyword evidence="5" id="KW-1185">Reference proteome</keyword>
<accession>A0ABV1E997</accession>
<comment type="caution">
    <text evidence="4">The sequence shown here is derived from an EMBL/GenBank/DDBJ whole genome shotgun (WGS) entry which is preliminary data.</text>
</comment>
<sequence>MKVTGKQKICDALCRLAAARPAEKVPISNLIEEAGVNRSTFYYHFDNPRSVLDYMIKTFCQKYLQLLSMPSGQTARALDSDSQMQLEQNVCTYVFSVQHYIRFFLSEHNYLTFKQAFLTYFRDYCKSHRVVQIFSDGSVCPLKQGIVYDYFLRILASQLLGILEFWAERDFSEGPEDFIQLFNALHNSTISLQG</sequence>
<dbReference type="PANTHER" id="PTHR43479">
    <property type="entry name" value="ACREF/ENVCD OPERON REPRESSOR-RELATED"/>
    <property type="match status" value="1"/>
</dbReference>
<dbReference type="InterPro" id="IPR009057">
    <property type="entry name" value="Homeodomain-like_sf"/>
</dbReference>
<dbReference type="InterPro" id="IPR001647">
    <property type="entry name" value="HTH_TetR"/>
</dbReference>
<evidence type="ECO:0000256" key="2">
    <source>
        <dbReference type="PROSITE-ProRule" id="PRU00335"/>
    </source>
</evidence>
<name>A0ABV1E997_9FIRM</name>
<dbReference type="PANTHER" id="PTHR43479:SF11">
    <property type="entry name" value="ACREF_ENVCD OPERON REPRESSOR-RELATED"/>
    <property type="match status" value="1"/>
</dbReference>
<dbReference type="Gene3D" id="1.10.357.10">
    <property type="entry name" value="Tetracycline Repressor, domain 2"/>
    <property type="match status" value="1"/>
</dbReference>
<gene>
    <name evidence="4" type="ORF">WMO64_10450</name>
</gene>
<dbReference type="EMBL" id="JBBMFK010000016">
    <property type="protein sequence ID" value="MEQ2443881.1"/>
    <property type="molecule type" value="Genomic_DNA"/>
</dbReference>
<proteinExistence type="predicted"/>
<organism evidence="4 5">
    <name type="scientific">Pseudoflavonifractor intestinihominis</name>
    <dbReference type="NCBI Taxonomy" id="3133171"/>
    <lineage>
        <taxon>Bacteria</taxon>
        <taxon>Bacillati</taxon>
        <taxon>Bacillota</taxon>
        <taxon>Clostridia</taxon>
        <taxon>Eubacteriales</taxon>
        <taxon>Oscillospiraceae</taxon>
        <taxon>Pseudoflavonifractor</taxon>
    </lineage>
</organism>
<feature type="domain" description="HTH tetR-type" evidence="3">
    <location>
        <begin position="3"/>
        <end position="63"/>
    </location>
</feature>
<protein>
    <submittedName>
        <fullName evidence="4">TetR/AcrR family transcriptional regulator</fullName>
    </submittedName>
</protein>
<dbReference type="PROSITE" id="PS50977">
    <property type="entry name" value="HTH_TETR_2"/>
    <property type="match status" value="1"/>
</dbReference>